<sequence length="78" mass="8993">MQTKLTLQLDDKLIQQAKIYAKQHELSLSQVVADYFQHLSQETEQSVSAPITRSLIGILKSSDVDDNDYKKHLEDKYL</sequence>
<evidence type="ECO:0000313" key="1">
    <source>
        <dbReference type="EMBL" id="SEH04381.1"/>
    </source>
</evidence>
<organism evidence="1 2">
    <name type="scientific">Candidatus Venteria ishoeyi</name>
    <dbReference type="NCBI Taxonomy" id="1899563"/>
    <lineage>
        <taxon>Bacteria</taxon>
        <taxon>Pseudomonadati</taxon>
        <taxon>Pseudomonadota</taxon>
        <taxon>Gammaproteobacteria</taxon>
        <taxon>Thiotrichales</taxon>
        <taxon>Thiotrichaceae</taxon>
        <taxon>Venteria</taxon>
    </lineage>
</organism>
<dbReference type="Proteomes" id="UP000236724">
    <property type="component" value="Unassembled WGS sequence"/>
</dbReference>
<reference evidence="1 2" key="1">
    <citation type="submission" date="2016-10" db="EMBL/GenBank/DDBJ databases">
        <authorList>
            <person name="de Groot N.N."/>
        </authorList>
    </citation>
    <scope>NUCLEOTIDE SEQUENCE [LARGE SCALE GENOMIC DNA]</scope>
    <source>
        <strain evidence="1">MBHS1</strain>
    </source>
</reference>
<dbReference type="RefSeq" id="WP_103918450.1">
    <property type="nucleotide sequence ID" value="NZ_FMSV02000046.1"/>
</dbReference>
<name>A0A1H6F4T2_9GAMM</name>
<dbReference type="InterPro" id="IPR045944">
    <property type="entry name" value="DUF6364"/>
</dbReference>
<dbReference type="OrthoDB" id="6198066at2"/>
<dbReference type="EMBL" id="FMSV02000046">
    <property type="protein sequence ID" value="SEH04381.1"/>
    <property type="molecule type" value="Genomic_DNA"/>
</dbReference>
<dbReference type="AlphaFoldDB" id="A0A1H6F4T2"/>
<gene>
    <name evidence="1" type="ORF">MBHS_00227</name>
</gene>
<accession>A0A1H6F4T2</accession>
<keyword evidence="2" id="KW-1185">Reference proteome</keyword>
<dbReference type="Pfam" id="PF19891">
    <property type="entry name" value="DUF6364"/>
    <property type="match status" value="1"/>
</dbReference>
<proteinExistence type="predicted"/>
<evidence type="ECO:0000313" key="2">
    <source>
        <dbReference type="Proteomes" id="UP000236724"/>
    </source>
</evidence>
<evidence type="ECO:0008006" key="3">
    <source>
        <dbReference type="Google" id="ProtNLM"/>
    </source>
</evidence>
<protein>
    <recommendedName>
        <fullName evidence="3">Antitoxin</fullName>
    </recommendedName>
</protein>